<keyword evidence="2" id="KW-0472">Membrane</keyword>
<feature type="transmembrane region" description="Helical" evidence="2">
    <location>
        <begin position="563"/>
        <end position="581"/>
    </location>
</feature>
<organism evidence="3 4">
    <name type="scientific">Immersiella caudata</name>
    <dbReference type="NCBI Taxonomy" id="314043"/>
    <lineage>
        <taxon>Eukaryota</taxon>
        <taxon>Fungi</taxon>
        <taxon>Dikarya</taxon>
        <taxon>Ascomycota</taxon>
        <taxon>Pezizomycotina</taxon>
        <taxon>Sordariomycetes</taxon>
        <taxon>Sordariomycetidae</taxon>
        <taxon>Sordariales</taxon>
        <taxon>Lasiosphaeriaceae</taxon>
        <taxon>Immersiella</taxon>
    </lineage>
</organism>
<feature type="transmembrane region" description="Helical" evidence="2">
    <location>
        <begin position="808"/>
        <end position="830"/>
    </location>
</feature>
<dbReference type="Proteomes" id="UP001175000">
    <property type="component" value="Unassembled WGS sequence"/>
</dbReference>
<feature type="compositionally biased region" description="Low complexity" evidence="1">
    <location>
        <begin position="1"/>
        <end position="12"/>
    </location>
</feature>
<feature type="compositionally biased region" description="Polar residues" evidence="1">
    <location>
        <begin position="16"/>
        <end position="29"/>
    </location>
</feature>
<evidence type="ECO:0000313" key="4">
    <source>
        <dbReference type="Proteomes" id="UP001175000"/>
    </source>
</evidence>
<feature type="transmembrane region" description="Helical" evidence="2">
    <location>
        <begin position="966"/>
        <end position="991"/>
    </location>
</feature>
<dbReference type="PANTHER" id="PTHR37544">
    <property type="entry name" value="SPRAY-RELATED"/>
    <property type="match status" value="1"/>
</dbReference>
<feature type="transmembrane region" description="Helical" evidence="2">
    <location>
        <begin position="632"/>
        <end position="651"/>
    </location>
</feature>
<feature type="region of interest" description="Disordered" evidence="1">
    <location>
        <begin position="1"/>
        <end position="56"/>
    </location>
</feature>
<protein>
    <recommendedName>
        <fullName evidence="5">Zonadhesin</fullName>
    </recommendedName>
</protein>
<gene>
    <name evidence="3" type="ORF">B0T14DRAFT_504644</name>
</gene>
<evidence type="ECO:0000313" key="3">
    <source>
        <dbReference type="EMBL" id="KAK0632588.1"/>
    </source>
</evidence>
<dbReference type="AlphaFoldDB" id="A0AA40CCQ4"/>
<dbReference type="EMBL" id="JAULSU010000001">
    <property type="protein sequence ID" value="KAK0632588.1"/>
    <property type="molecule type" value="Genomic_DNA"/>
</dbReference>
<dbReference type="InterPro" id="IPR021840">
    <property type="entry name" value="DUF3433"/>
</dbReference>
<sequence>MQQQPLLQSPQPWEGRNTSYGSYEYNPQPTEDREDGIPEDRDPEHENEPKIGQNPALRRIIKVPDYKPTPLRWPFIVTLAGLLCIAIGLIAYAQKAMPDSDSDAVFIGLNPTMVHGAPSPTRRLLMRAANSSTTSSTSASSSASLPPGAVLVPISTAVIKSSYTPSVSPQVSTVFTTISSVRTITHTAAESTFLTTIVSSISVPPPPPKPYYPSVNGTGSFATEPAFTASPPPAPVTTIVATATIALIASEEVVTDIVVSTIVRTALPTVIPTYGEVTITYYETSYPPRNPDTIINDNGRQREPETIVDKPETITMINQAPPVVVVTNDIKVETQVLNPVETGTTLVGGGVVTNILVVTPTPAVPVARVTTEGGVLTTVQDFIAPLAVGQPVTYTLDGQVIVTTPVAAPFQPITYTTTRLVGGTPTVVTLTPPPTTFVTTVDGVPVTRVTTPPVTSFTTTLGGTLTTEIVVTTPTGSEPITLTFVSTSGGSLSTFTRTQPPTTIVTTISGKLTTFTSTPSPSTSLSTRSGSTRTLVNPTATGAGAGPTVVASTKVFGWGPGDLFVGTFLPTLFGIGLVILIRVIDLNAKLYQPFQSLAKEGGASGAESLAMQYAGIMAFITPMTTMLQGHPVPFITTIMVGCASFIVPLATEAIGLKLHGTCYTNTASKACGPSLGISPMPANVLIGLIAIIVIMLLLVLFFSARWPTGVNANPWSIAGIASLAGNPQVRIQQSSPTAIKKAVSEKQYGLGYYQNAFGQEEYGVVLTDESGRGLQDSADVNNDSEGFDGATSGRVGSTKLLPFMPLRFPWRICFILFQLGVLIFIIYYYVYYNNKVNDGGRLWAFMTSNAFGVRFVFAVIGVIIAFGWQSFFLSKVQPKAAAGRPMLTLQAGVSTLTPFQLMAKRTQPAAKSILLSPLTNPFSGIYTAVKHRQLFLFATSLAAIFSEFLPLLLANVPFSLAQPYDAAAASAITSCIFLSLLIAVMVASFFVRYPPMPVDPRSIAGAMYYVSQSHMLTDFSGISRLDVKEREQRVKEMGRRYFYGVLVGGTWRRMGVDYDMGPSDGVVTAYEGVRWDTPPVDPHNPREV</sequence>
<reference evidence="3" key="1">
    <citation type="submission" date="2023-06" db="EMBL/GenBank/DDBJ databases">
        <title>Genome-scale phylogeny and comparative genomics of the fungal order Sordariales.</title>
        <authorList>
            <consortium name="Lawrence Berkeley National Laboratory"/>
            <person name="Hensen N."/>
            <person name="Bonometti L."/>
            <person name="Westerberg I."/>
            <person name="Brannstrom I.O."/>
            <person name="Guillou S."/>
            <person name="Cros-Aarteil S."/>
            <person name="Calhoun S."/>
            <person name="Haridas S."/>
            <person name="Kuo A."/>
            <person name="Mondo S."/>
            <person name="Pangilinan J."/>
            <person name="Riley R."/>
            <person name="Labutti K."/>
            <person name="Andreopoulos B."/>
            <person name="Lipzen A."/>
            <person name="Chen C."/>
            <person name="Yanf M."/>
            <person name="Daum C."/>
            <person name="Ng V."/>
            <person name="Clum A."/>
            <person name="Steindorff A."/>
            <person name="Ohm R."/>
            <person name="Martin F."/>
            <person name="Silar P."/>
            <person name="Natvig D."/>
            <person name="Lalanne C."/>
            <person name="Gautier V."/>
            <person name="Ament-Velasquez S.L."/>
            <person name="Kruys A."/>
            <person name="Hutchinson M.I."/>
            <person name="Powell A.J."/>
            <person name="Barry K."/>
            <person name="Miller A.N."/>
            <person name="Grigoriev I.V."/>
            <person name="Debuchy R."/>
            <person name="Gladieux P."/>
            <person name="Thoren M.H."/>
            <person name="Johannesson H."/>
        </authorList>
    </citation>
    <scope>NUCLEOTIDE SEQUENCE</scope>
    <source>
        <strain evidence="3">CBS 606.72</strain>
    </source>
</reference>
<feature type="transmembrane region" description="Helical" evidence="2">
    <location>
        <begin position="682"/>
        <end position="702"/>
    </location>
</feature>
<feature type="transmembrane region" description="Helical" evidence="2">
    <location>
        <begin position="842"/>
        <end position="868"/>
    </location>
</feature>
<evidence type="ECO:0000256" key="2">
    <source>
        <dbReference type="SAM" id="Phobius"/>
    </source>
</evidence>
<dbReference type="Pfam" id="PF11915">
    <property type="entry name" value="DUF3433"/>
    <property type="match status" value="2"/>
</dbReference>
<keyword evidence="2" id="KW-0812">Transmembrane</keyword>
<comment type="caution">
    <text evidence="3">The sequence shown here is derived from an EMBL/GenBank/DDBJ whole genome shotgun (WGS) entry which is preliminary data.</text>
</comment>
<keyword evidence="2" id="KW-1133">Transmembrane helix</keyword>
<feature type="transmembrane region" description="Helical" evidence="2">
    <location>
        <begin position="73"/>
        <end position="93"/>
    </location>
</feature>
<evidence type="ECO:0000256" key="1">
    <source>
        <dbReference type="SAM" id="MobiDB-lite"/>
    </source>
</evidence>
<proteinExistence type="predicted"/>
<feature type="compositionally biased region" description="Basic and acidic residues" evidence="1">
    <location>
        <begin position="35"/>
        <end position="49"/>
    </location>
</feature>
<accession>A0AA40CCQ4</accession>
<keyword evidence="4" id="KW-1185">Reference proteome</keyword>
<name>A0AA40CCQ4_9PEZI</name>
<dbReference type="PANTHER" id="PTHR37544:SF3">
    <property type="entry name" value="SPRAY"/>
    <property type="match status" value="1"/>
</dbReference>
<evidence type="ECO:0008006" key="5">
    <source>
        <dbReference type="Google" id="ProtNLM"/>
    </source>
</evidence>
<feature type="transmembrane region" description="Helical" evidence="2">
    <location>
        <begin position="934"/>
        <end position="954"/>
    </location>
</feature>